<dbReference type="PROSITE" id="PS50112">
    <property type="entry name" value="PAS"/>
    <property type="match status" value="1"/>
</dbReference>
<dbReference type="EC" id="2.7.13.3" evidence="2"/>
<protein>
    <recommendedName>
        <fullName evidence="2">histidine kinase</fullName>
        <ecNumber evidence="2">2.7.13.3</ecNumber>
    </recommendedName>
</protein>
<dbReference type="EMBL" id="CP047896">
    <property type="protein sequence ID" value="QHL92051.1"/>
    <property type="molecule type" value="Genomic_DNA"/>
</dbReference>
<dbReference type="PANTHER" id="PTHR43304">
    <property type="entry name" value="PHYTOCHROME-LIKE PROTEIN CPH1"/>
    <property type="match status" value="1"/>
</dbReference>
<evidence type="ECO:0000256" key="2">
    <source>
        <dbReference type="ARBA" id="ARBA00012438"/>
    </source>
</evidence>
<evidence type="ECO:0000256" key="4">
    <source>
        <dbReference type="ARBA" id="ARBA00022679"/>
    </source>
</evidence>
<gene>
    <name evidence="7" type="ORF">GVO57_14295</name>
</gene>
<dbReference type="InterPro" id="IPR035965">
    <property type="entry name" value="PAS-like_dom_sf"/>
</dbReference>
<evidence type="ECO:0000313" key="7">
    <source>
        <dbReference type="EMBL" id="QHL92051.1"/>
    </source>
</evidence>
<feature type="domain" description="PAS" evidence="6">
    <location>
        <begin position="3"/>
        <end position="74"/>
    </location>
</feature>
<dbReference type="GO" id="GO:0004673">
    <property type="term" value="F:protein histidine kinase activity"/>
    <property type="evidence" value="ECO:0007669"/>
    <property type="project" value="UniProtKB-EC"/>
</dbReference>
<dbReference type="InterPro" id="IPR052162">
    <property type="entry name" value="Sensor_kinase/Photoreceptor"/>
</dbReference>
<organism evidence="7 8">
    <name type="scientific">Sphingomonas changnyeongensis</name>
    <dbReference type="NCBI Taxonomy" id="2698679"/>
    <lineage>
        <taxon>Bacteria</taxon>
        <taxon>Pseudomonadati</taxon>
        <taxon>Pseudomonadota</taxon>
        <taxon>Alphaproteobacteria</taxon>
        <taxon>Sphingomonadales</taxon>
        <taxon>Sphingomonadaceae</taxon>
        <taxon>Sphingomonas</taxon>
    </lineage>
</organism>
<accession>A0A7Z2NZ26</accession>
<dbReference type="SMART" id="SM00091">
    <property type="entry name" value="PAS"/>
    <property type="match status" value="1"/>
</dbReference>
<sequence length="191" mass="21465">MHDVDHLRHVTRFSPAMLWKCDSQGDCVYVNDRWSSYTGQDATDAMGKGWIEMVHTGDRPGVHEYFFSSAKKREAVLLFFRVRRSDGQFREVIDIGTPIEESGGNFHGYAGFIVEVESLFSTRSLISSGGDIIGDALREMCQPLTAITNFSSSLMYGLQKGELDLEKARQIAQQIHSASVRANIFAKHIRT</sequence>
<geneLocation type="plasmid" evidence="8">
    <name>pc33</name>
</geneLocation>
<dbReference type="CDD" id="cd00130">
    <property type="entry name" value="PAS"/>
    <property type="match status" value="1"/>
</dbReference>
<evidence type="ECO:0000256" key="3">
    <source>
        <dbReference type="ARBA" id="ARBA00022553"/>
    </source>
</evidence>
<dbReference type="KEGG" id="schy:GVO57_14295"/>
<dbReference type="InterPro" id="IPR000014">
    <property type="entry name" value="PAS"/>
</dbReference>
<name>A0A7Z2NZ26_9SPHN</name>
<dbReference type="SUPFAM" id="SSF55785">
    <property type="entry name" value="PYP-like sensor domain (PAS domain)"/>
    <property type="match status" value="1"/>
</dbReference>
<evidence type="ECO:0000256" key="1">
    <source>
        <dbReference type="ARBA" id="ARBA00000085"/>
    </source>
</evidence>
<keyword evidence="7" id="KW-0614">Plasmid</keyword>
<evidence type="ECO:0000259" key="6">
    <source>
        <dbReference type="PROSITE" id="PS50112"/>
    </source>
</evidence>
<evidence type="ECO:0000256" key="5">
    <source>
        <dbReference type="ARBA" id="ARBA00022777"/>
    </source>
</evidence>
<dbReference type="NCBIfam" id="TIGR00229">
    <property type="entry name" value="sensory_box"/>
    <property type="match status" value="1"/>
</dbReference>
<dbReference type="Gene3D" id="1.10.287.130">
    <property type="match status" value="1"/>
</dbReference>
<keyword evidence="5" id="KW-0418">Kinase</keyword>
<dbReference type="InterPro" id="IPR013655">
    <property type="entry name" value="PAS_fold_3"/>
</dbReference>
<dbReference type="Proteomes" id="UP000464468">
    <property type="component" value="Plasmid pC33"/>
</dbReference>
<dbReference type="Pfam" id="PF08447">
    <property type="entry name" value="PAS_3"/>
    <property type="match status" value="1"/>
</dbReference>
<dbReference type="Gene3D" id="3.30.450.20">
    <property type="entry name" value="PAS domain"/>
    <property type="match status" value="1"/>
</dbReference>
<dbReference type="RefSeq" id="WP_160594085.1">
    <property type="nucleotide sequence ID" value="NZ_CP047896.1"/>
</dbReference>
<proteinExistence type="predicted"/>
<dbReference type="PANTHER" id="PTHR43304:SF1">
    <property type="entry name" value="PAC DOMAIN-CONTAINING PROTEIN"/>
    <property type="match status" value="1"/>
</dbReference>
<keyword evidence="4" id="KW-0808">Transferase</keyword>
<comment type="catalytic activity">
    <reaction evidence="1">
        <text>ATP + protein L-histidine = ADP + protein N-phospho-L-histidine.</text>
        <dbReference type="EC" id="2.7.13.3"/>
    </reaction>
</comment>
<keyword evidence="3" id="KW-0597">Phosphoprotein</keyword>
<evidence type="ECO:0000313" key="8">
    <source>
        <dbReference type="Proteomes" id="UP000464468"/>
    </source>
</evidence>
<keyword evidence="8" id="KW-1185">Reference proteome</keyword>
<reference evidence="7 8" key="1">
    <citation type="submission" date="2020-01" db="EMBL/GenBank/DDBJ databases">
        <title>Sphingomonas sp. C33 whole genome sequece.</title>
        <authorList>
            <person name="Park C."/>
        </authorList>
    </citation>
    <scope>NUCLEOTIDE SEQUENCE [LARGE SCALE GENOMIC DNA]</scope>
    <source>
        <strain evidence="7 8">C33</strain>
        <plasmid evidence="8">pc33</plasmid>
    </source>
</reference>
<dbReference type="AlphaFoldDB" id="A0A7Z2NZ26"/>